<feature type="compositionally biased region" description="Gly residues" evidence="1">
    <location>
        <begin position="414"/>
        <end position="425"/>
    </location>
</feature>
<feature type="region of interest" description="Disordered" evidence="1">
    <location>
        <begin position="167"/>
        <end position="193"/>
    </location>
</feature>
<reference evidence="2" key="2">
    <citation type="submission" date="2024-10" db="UniProtKB">
        <authorList>
            <consortium name="EnsemblProtists"/>
        </authorList>
    </citation>
    <scope>IDENTIFICATION</scope>
</reference>
<evidence type="ECO:0000313" key="3">
    <source>
        <dbReference type="Proteomes" id="UP000013827"/>
    </source>
</evidence>
<evidence type="ECO:0000313" key="2">
    <source>
        <dbReference type="EnsemblProtists" id="EOD26230"/>
    </source>
</evidence>
<protein>
    <submittedName>
        <fullName evidence="2">Uncharacterized protein</fullName>
    </submittedName>
</protein>
<dbReference type="KEGG" id="ehx:EMIHUDRAFT_115156"/>
<feature type="compositionally biased region" description="Basic residues" evidence="1">
    <location>
        <begin position="431"/>
        <end position="440"/>
    </location>
</feature>
<dbReference type="AlphaFoldDB" id="A0A0D3JRU5"/>
<accession>A0A0D3JRU5</accession>
<name>A0A0D3JRU5_EMIH1</name>
<feature type="compositionally biased region" description="Acidic residues" evidence="1">
    <location>
        <begin position="445"/>
        <end position="459"/>
    </location>
</feature>
<feature type="region of interest" description="Disordered" evidence="1">
    <location>
        <begin position="412"/>
        <end position="469"/>
    </location>
</feature>
<dbReference type="PaxDb" id="2903-EOD26230"/>
<feature type="compositionally biased region" description="Low complexity" evidence="1">
    <location>
        <begin position="9"/>
        <end position="22"/>
    </location>
</feature>
<feature type="compositionally biased region" description="Acidic residues" evidence="1">
    <location>
        <begin position="331"/>
        <end position="340"/>
    </location>
</feature>
<sequence>MARVAMTGTAAADPVADGAGAQAPATVVPPGMRSGPWNSYDKAQLEDAVGVARLFGASCVRVIRPGYATIEVDLKHEKAAGDRESVKAAERSYIERTAPKKKELTDEQLAAKAASRKAKKNRQKERRAKEAGERAAASEAERVERPRAQLRANIEYVMDGLRSAAARARSQAGSKTRVTYSLPPERDDGYRRGPSVVCATVPQGTVATTVASDWLANELAEHGEIDAACRDKYVMHLMTAAGASAPADAVFRFTAGEAMQTEDDDEDTGSEEYSDDKASRSGVQVVLTHGTGPAYVAHGMCGGLCRGWGCCAARGVAQPQDGSGEARGEGEGEGELSSDGDSDRSAGDPVWGSAALEDEWRAASLARQAVGDAAYAAAHAAGASRAEACDAAVRAVRLDEVEAQSSFLVRAGWYGSGRDGGGEGAGATAARNRRRRGARARAKEEEPEPGEDWEGEERPEEYAGLFDDP</sequence>
<keyword evidence="3" id="KW-1185">Reference proteome</keyword>
<feature type="compositionally biased region" description="Basic and acidic residues" evidence="1">
    <location>
        <begin position="81"/>
        <end position="105"/>
    </location>
</feature>
<feature type="region of interest" description="Disordered" evidence="1">
    <location>
        <begin position="81"/>
        <end position="143"/>
    </location>
</feature>
<dbReference type="EnsemblProtists" id="EOD26230">
    <property type="protein sequence ID" value="EOD26230"/>
    <property type="gene ID" value="EMIHUDRAFT_115156"/>
</dbReference>
<dbReference type="RefSeq" id="XP_005778659.1">
    <property type="nucleotide sequence ID" value="XM_005778602.1"/>
</dbReference>
<dbReference type="Proteomes" id="UP000013827">
    <property type="component" value="Unassembled WGS sequence"/>
</dbReference>
<feature type="region of interest" description="Disordered" evidence="1">
    <location>
        <begin position="258"/>
        <end position="282"/>
    </location>
</feature>
<feature type="compositionally biased region" description="Basic residues" evidence="1">
    <location>
        <begin position="114"/>
        <end position="126"/>
    </location>
</feature>
<reference evidence="3" key="1">
    <citation type="journal article" date="2013" name="Nature">
        <title>Pan genome of the phytoplankton Emiliania underpins its global distribution.</title>
        <authorList>
            <person name="Read B.A."/>
            <person name="Kegel J."/>
            <person name="Klute M.J."/>
            <person name="Kuo A."/>
            <person name="Lefebvre S.C."/>
            <person name="Maumus F."/>
            <person name="Mayer C."/>
            <person name="Miller J."/>
            <person name="Monier A."/>
            <person name="Salamov A."/>
            <person name="Young J."/>
            <person name="Aguilar M."/>
            <person name="Claverie J.M."/>
            <person name="Frickenhaus S."/>
            <person name="Gonzalez K."/>
            <person name="Herman E.K."/>
            <person name="Lin Y.C."/>
            <person name="Napier J."/>
            <person name="Ogata H."/>
            <person name="Sarno A.F."/>
            <person name="Shmutz J."/>
            <person name="Schroeder D."/>
            <person name="de Vargas C."/>
            <person name="Verret F."/>
            <person name="von Dassow P."/>
            <person name="Valentin K."/>
            <person name="Van de Peer Y."/>
            <person name="Wheeler G."/>
            <person name="Dacks J.B."/>
            <person name="Delwiche C.F."/>
            <person name="Dyhrman S.T."/>
            <person name="Glockner G."/>
            <person name="John U."/>
            <person name="Richards T."/>
            <person name="Worden A.Z."/>
            <person name="Zhang X."/>
            <person name="Grigoriev I.V."/>
            <person name="Allen A.E."/>
            <person name="Bidle K."/>
            <person name="Borodovsky M."/>
            <person name="Bowler C."/>
            <person name="Brownlee C."/>
            <person name="Cock J.M."/>
            <person name="Elias M."/>
            <person name="Gladyshev V.N."/>
            <person name="Groth M."/>
            <person name="Guda C."/>
            <person name="Hadaegh A."/>
            <person name="Iglesias-Rodriguez M.D."/>
            <person name="Jenkins J."/>
            <person name="Jones B.M."/>
            <person name="Lawson T."/>
            <person name="Leese F."/>
            <person name="Lindquist E."/>
            <person name="Lobanov A."/>
            <person name="Lomsadze A."/>
            <person name="Malik S.B."/>
            <person name="Marsh M.E."/>
            <person name="Mackinder L."/>
            <person name="Mock T."/>
            <person name="Mueller-Roeber B."/>
            <person name="Pagarete A."/>
            <person name="Parker M."/>
            <person name="Probert I."/>
            <person name="Quesneville H."/>
            <person name="Raines C."/>
            <person name="Rensing S.A."/>
            <person name="Riano-Pachon D.M."/>
            <person name="Richier S."/>
            <person name="Rokitta S."/>
            <person name="Shiraiwa Y."/>
            <person name="Soanes D.M."/>
            <person name="van der Giezen M."/>
            <person name="Wahlund T.M."/>
            <person name="Williams B."/>
            <person name="Wilson W."/>
            <person name="Wolfe G."/>
            <person name="Wurch L.L."/>
        </authorList>
    </citation>
    <scope>NUCLEOTIDE SEQUENCE</scope>
</reference>
<feature type="region of interest" description="Disordered" evidence="1">
    <location>
        <begin position="318"/>
        <end position="350"/>
    </location>
</feature>
<feature type="region of interest" description="Disordered" evidence="1">
    <location>
        <begin position="1"/>
        <end position="22"/>
    </location>
</feature>
<dbReference type="GeneID" id="17271775"/>
<proteinExistence type="predicted"/>
<feature type="compositionally biased region" description="Acidic residues" evidence="1">
    <location>
        <begin position="260"/>
        <end position="274"/>
    </location>
</feature>
<dbReference type="HOGENOM" id="CLU_583214_0_0_1"/>
<organism evidence="2 3">
    <name type="scientific">Emiliania huxleyi (strain CCMP1516)</name>
    <dbReference type="NCBI Taxonomy" id="280463"/>
    <lineage>
        <taxon>Eukaryota</taxon>
        <taxon>Haptista</taxon>
        <taxon>Haptophyta</taxon>
        <taxon>Prymnesiophyceae</taxon>
        <taxon>Isochrysidales</taxon>
        <taxon>Noelaerhabdaceae</taxon>
        <taxon>Emiliania</taxon>
    </lineage>
</organism>
<evidence type="ECO:0000256" key="1">
    <source>
        <dbReference type="SAM" id="MobiDB-lite"/>
    </source>
</evidence>